<dbReference type="Pfam" id="PF14200">
    <property type="entry name" value="RicinB_lectin_2"/>
    <property type="match status" value="1"/>
</dbReference>
<dbReference type="CDD" id="cd00161">
    <property type="entry name" value="beta-trefoil_Ricin-like"/>
    <property type="match status" value="1"/>
</dbReference>
<gene>
    <name evidence="8" type="ORF">ACFQ3T_06680</name>
</gene>
<keyword evidence="6" id="KW-0472">Membrane</keyword>
<name>A0ABW3QPV3_9PSEU</name>
<keyword evidence="9" id="KW-1185">Reference proteome</keyword>
<feature type="transmembrane region" description="Helical" evidence="6">
    <location>
        <begin position="21"/>
        <end position="40"/>
    </location>
</feature>
<evidence type="ECO:0000256" key="1">
    <source>
        <dbReference type="ARBA" id="ARBA00004834"/>
    </source>
</evidence>
<dbReference type="Gene3D" id="2.80.10.50">
    <property type="match status" value="3"/>
</dbReference>
<dbReference type="SUPFAM" id="SSF50370">
    <property type="entry name" value="Ricin B-like lectins"/>
    <property type="match status" value="1"/>
</dbReference>
<evidence type="ECO:0000259" key="7">
    <source>
        <dbReference type="SMART" id="SM00458"/>
    </source>
</evidence>
<dbReference type="InterPro" id="IPR035992">
    <property type="entry name" value="Ricin_B-like_lectins"/>
</dbReference>
<keyword evidence="6" id="KW-0812">Transmembrane</keyword>
<evidence type="ECO:0000313" key="9">
    <source>
        <dbReference type="Proteomes" id="UP001597168"/>
    </source>
</evidence>
<reference evidence="9" key="1">
    <citation type="journal article" date="2019" name="Int. J. Syst. Evol. Microbiol.">
        <title>The Global Catalogue of Microorganisms (GCM) 10K type strain sequencing project: providing services to taxonomists for standard genome sequencing and annotation.</title>
        <authorList>
            <consortium name="The Broad Institute Genomics Platform"/>
            <consortium name="The Broad Institute Genome Sequencing Center for Infectious Disease"/>
            <person name="Wu L."/>
            <person name="Ma J."/>
        </authorList>
    </citation>
    <scope>NUCLEOTIDE SEQUENCE [LARGE SCALE GENOMIC DNA]</scope>
    <source>
        <strain evidence="9">CCUG 60214</strain>
    </source>
</reference>
<dbReference type="InterPro" id="IPR000772">
    <property type="entry name" value="Ricin_B_lectin"/>
</dbReference>
<evidence type="ECO:0000256" key="3">
    <source>
        <dbReference type="ARBA" id="ARBA00022801"/>
    </source>
</evidence>
<dbReference type="Proteomes" id="UP001597168">
    <property type="component" value="Unassembled WGS sequence"/>
</dbReference>
<sequence>MFERVNDDTFHAARHRTRGRGLAITCVLTLVATALLHLAGTTPATALSGDVVAHDPSVMKVGNCYYSFATDAPTISVRRTCAGNAATGWTRIANVWGSTPRWIIDRLGENPTHIWAPDITFFNNRYYLYYAASIPGKGYYAVMGLLTSNSIEGPWTDQGMITDRDYPIDPAVEWGQDGRLYVAWGSWYGTYMRVLDPATGKLSTSDTRTWRVANGIEGQTFMYRDGYYYLFGSEGSCCIGTNSTYYTVVGRSTSITGPYLDRSGVPMTAPEGGTVVMRGAWPKVGAGGADVYDDGAEKYLAYHYYNGNVNGRPELDIRHISMVNGWPVLSAPLDSRSNHLVNQNSNMCADVWGSSTADGAAVNQYGCHSAANQFWTVTRVGDNYRLVSAGSGKCLAIAGGSTASGAAAVQQTCNSSTAQLWTRTPTIGGYFTLANVNSRQCLELSAFSTTAGTALTQYACNGGANQQWLLV</sequence>
<dbReference type="RefSeq" id="WP_380721170.1">
    <property type="nucleotide sequence ID" value="NZ_JBHTLK010000020.1"/>
</dbReference>
<dbReference type="SMART" id="SM00458">
    <property type="entry name" value="RICIN"/>
    <property type="match status" value="1"/>
</dbReference>
<evidence type="ECO:0000256" key="5">
    <source>
        <dbReference type="RuleBase" id="RU361187"/>
    </source>
</evidence>
<dbReference type="InterPro" id="IPR006710">
    <property type="entry name" value="Glyco_hydro_43"/>
</dbReference>
<accession>A0ABW3QPV3</accession>
<dbReference type="PROSITE" id="PS50231">
    <property type="entry name" value="RICIN_B_LECTIN"/>
    <property type="match status" value="1"/>
</dbReference>
<protein>
    <submittedName>
        <fullName evidence="8">RICIN domain-containing protein</fullName>
    </submittedName>
</protein>
<dbReference type="Pfam" id="PF04616">
    <property type="entry name" value="Glyco_hydro_43"/>
    <property type="match status" value="1"/>
</dbReference>
<evidence type="ECO:0000256" key="6">
    <source>
        <dbReference type="SAM" id="Phobius"/>
    </source>
</evidence>
<feature type="domain" description="Ricin B lectin" evidence="7">
    <location>
        <begin position="335"/>
        <end position="471"/>
    </location>
</feature>
<evidence type="ECO:0000256" key="2">
    <source>
        <dbReference type="ARBA" id="ARBA00009865"/>
    </source>
</evidence>
<dbReference type="InterPro" id="IPR023296">
    <property type="entry name" value="Glyco_hydro_beta-prop_sf"/>
</dbReference>
<dbReference type="SUPFAM" id="SSF75005">
    <property type="entry name" value="Arabinanase/levansucrase/invertase"/>
    <property type="match status" value="1"/>
</dbReference>
<comment type="similarity">
    <text evidence="2 5">Belongs to the glycosyl hydrolase 43 family.</text>
</comment>
<keyword evidence="4 5" id="KW-0326">Glycosidase</keyword>
<evidence type="ECO:0000313" key="8">
    <source>
        <dbReference type="EMBL" id="MFD1146801.1"/>
    </source>
</evidence>
<dbReference type="PANTHER" id="PTHR43301:SF3">
    <property type="entry name" value="ARABINAN ENDO-1,5-ALPHA-L-ARABINOSIDASE A-RELATED"/>
    <property type="match status" value="1"/>
</dbReference>
<proteinExistence type="inferred from homology"/>
<evidence type="ECO:0000256" key="4">
    <source>
        <dbReference type="ARBA" id="ARBA00023295"/>
    </source>
</evidence>
<keyword evidence="3 5" id="KW-0378">Hydrolase</keyword>
<comment type="pathway">
    <text evidence="1">Glycan metabolism; L-arabinan degradation.</text>
</comment>
<keyword evidence="6" id="KW-1133">Transmembrane helix</keyword>
<dbReference type="CDD" id="cd08998">
    <property type="entry name" value="GH43_Arb43a-like"/>
    <property type="match status" value="1"/>
</dbReference>
<comment type="caution">
    <text evidence="8">The sequence shown here is derived from an EMBL/GenBank/DDBJ whole genome shotgun (WGS) entry which is preliminary data.</text>
</comment>
<dbReference type="Gene3D" id="2.115.10.20">
    <property type="entry name" value="Glycosyl hydrolase domain, family 43"/>
    <property type="match status" value="1"/>
</dbReference>
<organism evidence="8 9">
    <name type="scientific">Saccharothrix hoggarensis</name>
    <dbReference type="NCBI Taxonomy" id="913853"/>
    <lineage>
        <taxon>Bacteria</taxon>
        <taxon>Bacillati</taxon>
        <taxon>Actinomycetota</taxon>
        <taxon>Actinomycetes</taxon>
        <taxon>Pseudonocardiales</taxon>
        <taxon>Pseudonocardiaceae</taxon>
        <taxon>Saccharothrix</taxon>
    </lineage>
</organism>
<dbReference type="EMBL" id="JBHTLK010000020">
    <property type="protein sequence ID" value="MFD1146801.1"/>
    <property type="molecule type" value="Genomic_DNA"/>
</dbReference>
<dbReference type="PANTHER" id="PTHR43301">
    <property type="entry name" value="ARABINAN ENDO-1,5-ALPHA-L-ARABINOSIDASE"/>
    <property type="match status" value="1"/>
</dbReference>
<dbReference type="InterPro" id="IPR050727">
    <property type="entry name" value="GH43_arabinanases"/>
</dbReference>